<evidence type="ECO:0000256" key="7">
    <source>
        <dbReference type="ARBA" id="ARBA00023294"/>
    </source>
</evidence>
<evidence type="ECO:0000256" key="5">
    <source>
        <dbReference type="ARBA" id="ARBA00023163"/>
    </source>
</evidence>
<dbReference type="GO" id="GO:0003677">
    <property type="term" value="F:DNA binding"/>
    <property type="evidence" value="ECO:0007669"/>
    <property type="project" value="UniProtKB-KW"/>
</dbReference>
<reference evidence="9" key="1">
    <citation type="journal article" date="2013" name="Nature">
        <title>Draft genome of the wheat A-genome progenitor Triticum urartu.</title>
        <authorList>
            <person name="Ling H.Q."/>
            <person name="Zhao S."/>
            <person name="Liu D."/>
            <person name="Wang J."/>
            <person name="Sun H."/>
            <person name="Zhang C."/>
            <person name="Fan H."/>
            <person name="Li D."/>
            <person name="Dong L."/>
            <person name="Tao Y."/>
            <person name="Gao C."/>
            <person name="Wu H."/>
            <person name="Li Y."/>
            <person name="Cui Y."/>
            <person name="Guo X."/>
            <person name="Zheng S."/>
            <person name="Wang B."/>
            <person name="Yu K."/>
            <person name="Liang Q."/>
            <person name="Yang W."/>
            <person name="Lou X."/>
            <person name="Chen J."/>
            <person name="Feng M."/>
            <person name="Jian J."/>
            <person name="Zhang X."/>
            <person name="Luo G."/>
            <person name="Jiang Y."/>
            <person name="Liu J."/>
            <person name="Wang Z."/>
            <person name="Sha Y."/>
            <person name="Zhang B."/>
            <person name="Wu H."/>
            <person name="Tang D."/>
            <person name="Shen Q."/>
            <person name="Xue P."/>
            <person name="Zou S."/>
            <person name="Wang X."/>
            <person name="Liu X."/>
            <person name="Wang F."/>
            <person name="Yang Y."/>
            <person name="An X."/>
            <person name="Dong Z."/>
            <person name="Zhang K."/>
            <person name="Zhang X."/>
            <person name="Luo M.C."/>
            <person name="Dvorak J."/>
            <person name="Tong Y."/>
            <person name="Wang J."/>
            <person name="Yang H."/>
            <person name="Li Z."/>
            <person name="Wang D."/>
            <person name="Zhang A."/>
            <person name="Wang J."/>
        </authorList>
    </citation>
    <scope>NUCLEOTIDE SEQUENCE</scope>
</reference>
<evidence type="ECO:0000259" key="8">
    <source>
        <dbReference type="Pfam" id="PF06507"/>
    </source>
</evidence>
<dbReference type="Gene3D" id="2.30.30.1040">
    <property type="match status" value="1"/>
</dbReference>
<sequence length="154" mass="17684">MDVPLQRRRRTSSTRGFPKSQCSNAYSTCCATKPEALPVETPSSDMLVDSFGRPTAFGFIVPYWKCLKSLNRPFCIRMRFKIQYRSQDVNERRSRMITGINEVDPIRWIGSKWKSLLVRWDDGSDCNSQNRPSPWEIEIVGGSVSIAQSVKIQF</sequence>
<keyword evidence="6" id="KW-0539">Nucleus</keyword>
<dbReference type="Pfam" id="PF06507">
    <property type="entry name" value="ARF_AD"/>
    <property type="match status" value="1"/>
</dbReference>
<evidence type="ECO:0000256" key="2">
    <source>
        <dbReference type="ARBA" id="ARBA00007853"/>
    </source>
</evidence>
<dbReference type="PANTHER" id="PTHR31384">
    <property type="entry name" value="AUXIN RESPONSE FACTOR 4-RELATED"/>
    <property type="match status" value="1"/>
</dbReference>
<keyword evidence="3" id="KW-0805">Transcription regulation</keyword>
<comment type="subcellular location">
    <subcellularLocation>
        <location evidence="1">Nucleus</location>
    </subcellularLocation>
</comment>
<dbReference type="STRING" id="4572.M7Z4X8"/>
<dbReference type="FunFam" id="2.30.30.1040:FF:000001">
    <property type="entry name" value="Auxin response factor"/>
    <property type="match status" value="1"/>
</dbReference>
<dbReference type="GO" id="GO:0009734">
    <property type="term" value="P:auxin-activated signaling pathway"/>
    <property type="evidence" value="ECO:0007669"/>
    <property type="project" value="UniProtKB-KW"/>
</dbReference>
<evidence type="ECO:0000256" key="6">
    <source>
        <dbReference type="ARBA" id="ARBA00023242"/>
    </source>
</evidence>
<dbReference type="OMA" id="DPIRWIG"/>
<proteinExistence type="inferred from homology"/>
<evidence type="ECO:0000256" key="4">
    <source>
        <dbReference type="ARBA" id="ARBA00023125"/>
    </source>
</evidence>
<dbReference type="GO" id="GO:0006355">
    <property type="term" value="P:regulation of DNA-templated transcription"/>
    <property type="evidence" value="ECO:0007669"/>
    <property type="project" value="InterPro"/>
</dbReference>
<keyword evidence="7" id="KW-0927">Auxin signaling pathway</keyword>
<comment type="similarity">
    <text evidence="2">Belongs to the ARF family.</text>
</comment>
<evidence type="ECO:0000313" key="9">
    <source>
        <dbReference type="EMBL" id="EMS58203.1"/>
    </source>
</evidence>
<organism evidence="9">
    <name type="scientific">Triticum urartu</name>
    <name type="common">Red wild einkorn</name>
    <name type="synonym">Crithodium urartu</name>
    <dbReference type="NCBI Taxonomy" id="4572"/>
    <lineage>
        <taxon>Eukaryota</taxon>
        <taxon>Viridiplantae</taxon>
        <taxon>Streptophyta</taxon>
        <taxon>Embryophyta</taxon>
        <taxon>Tracheophyta</taxon>
        <taxon>Spermatophyta</taxon>
        <taxon>Magnoliopsida</taxon>
        <taxon>Liliopsida</taxon>
        <taxon>Poales</taxon>
        <taxon>Poaceae</taxon>
        <taxon>BOP clade</taxon>
        <taxon>Pooideae</taxon>
        <taxon>Triticodae</taxon>
        <taxon>Triticeae</taxon>
        <taxon>Triticinae</taxon>
        <taxon>Triticum</taxon>
    </lineage>
</organism>
<dbReference type="InterPro" id="IPR010525">
    <property type="entry name" value="ARF_dom"/>
</dbReference>
<gene>
    <name evidence="9" type="ORF">TRIUR3_02265</name>
</gene>
<dbReference type="GO" id="GO:0005634">
    <property type="term" value="C:nucleus"/>
    <property type="evidence" value="ECO:0007669"/>
    <property type="project" value="UniProtKB-SubCell"/>
</dbReference>
<feature type="domain" description="Auxin response factor" evidence="8">
    <location>
        <begin position="59"/>
        <end position="140"/>
    </location>
</feature>
<protein>
    <submittedName>
        <fullName evidence="9">Auxin response factor 3</fullName>
    </submittedName>
</protein>
<accession>M7Z4X8</accession>
<dbReference type="InterPro" id="IPR044835">
    <property type="entry name" value="ARF_plant"/>
</dbReference>
<evidence type="ECO:0000256" key="3">
    <source>
        <dbReference type="ARBA" id="ARBA00023015"/>
    </source>
</evidence>
<dbReference type="AlphaFoldDB" id="M7Z4X8"/>
<dbReference type="eggNOG" id="ENOG502QQSY">
    <property type="taxonomic scope" value="Eukaryota"/>
</dbReference>
<name>M7Z4X8_TRIUA</name>
<keyword evidence="5" id="KW-0804">Transcription</keyword>
<dbReference type="EMBL" id="KD135367">
    <property type="protein sequence ID" value="EMS58203.1"/>
    <property type="molecule type" value="Genomic_DNA"/>
</dbReference>
<keyword evidence="4" id="KW-0238">DNA-binding</keyword>
<dbReference type="PANTHER" id="PTHR31384:SF13">
    <property type="entry name" value="AUXIN RESPONSE FACTOR 3"/>
    <property type="match status" value="1"/>
</dbReference>
<evidence type="ECO:0000256" key="1">
    <source>
        <dbReference type="ARBA" id="ARBA00004123"/>
    </source>
</evidence>